<proteinExistence type="predicted"/>
<dbReference type="AlphaFoldDB" id="R7GZ61"/>
<gene>
    <name evidence="1" type="ORF">BN741_01203</name>
</gene>
<name>R7GZ61_9BACT</name>
<dbReference type="EMBL" id="CBIT010000116">
    <property type="protein sequence ID" value="CDE32053.1"/>
    <property type="molecule type" value="Genomic_DNA"/>
</dbReference>
<accession>R7GZ61</accession>
<evidence type="ECO:0000313" key="1">
    <source>
        <dbReference type="EMBL" id="CDE32053.1"/>
    </source>
</evidence>
<organism evidence="1">
    <name type="scientific">Leyella stercorea CAG:629</name>
    <dbReference type="NCBI Taxonomy" id="1263103"/>
    <lineage>
        <taxon>Bacteria</taxon>
        <taxon>Pseudomonadati</taxon>
        <taxon>Bacteroidota</taxon>
        <taxon>Bacteroidia</taxon>
        <taxon>Bacteroidales</taxon>
        <taxon>Prevotellaceae</taxon>
        <taxon>Leyella</taxon>
    </lineage>
</organism>
<dbReference type="Proteomes" id="UP000018072">
    <property type="component" value="Unassembled WGS sequence"/>
</dbReference>
<protein>
    <submittedName>
        <fullName evidence="1">Uncharacterized protein</fullName>
    </submittedName>
</protein>
<dbReference type="STRING" id="1263103.BN741_01203"/>
<sequence length="664" mass="76452">MFVVSGVRADNRSYTLQTMKRVFSYAASVDTTEHSPKEGYAYTKYAIRTNRRNAVLLTVPSMFAIANASRREVFGETYNHMRIDAEGTVSATRLLESSTTTRKSQPMPTVLNYLTPLISEEMLIDGRIISPFFQRNRRYYRYKAQSFTQGTALVNFTPRQSSTQLVSGWAQVDELTGRIIEFALDGEYDMVRFHISTTMDEEKGRTLLPKECTLNARFLFLGNDITAEYTTIYGLPNCGIDSLAERDDTTLLARVRPIPLTEHEAYLCQQSYNDNILNDSTSKTHGSIFNRQLLTNVGETLMGRIGGDIGRDKRGTFNIGPILNPLQFSYSNRRGLTYLLDVQAQYNFTANQKMQARIKAGYAFKQKQFYFNIPITYYFSNRHNGFVQTEWTSGRRIRNSSVLDAIKDKHDDAMNWDSLNLTYFRDHSLKAYVHYDPTPRWGLEVGVIGHRRTAIQDTGFEEVGMPTTYISVAPMVELTYRPIGYAGPILTANYERSINGFMGANIDYERIEFDAQYIHRLSALNSLQMRLGTGFYTHSGTGRYFLDYRNFRENNIPNGWNDNWSGSFELLNSNWYNASQYYVRSNVTYETPQLALYWLPYIGRLLEKERVYVSALSVSHLTPYLEWGYGVQTRALSIGVFASQKKWKFTDIAVRFSLELFNRW</sequence>
<comment type="caution">
    <text evidence="1">The sequence shown here is derived from an EMBL/GenBank/DDBJ whole genome shotgun (WGS) entry which is preliminary data.</text>
</comment>
<reference evidence="1" key="1">
    <citation type="submission" date="2012-11" db="EMBL/GenBank/DDBJ databases">
        <title>Dependencies among metagenomic species, viruses, plasmids and units of genetic variation.</title>
        <authorList>
            <person name="Nielsen H.B."/>
            <person name="Almeida M."/>
            <person name="Juncker A.S."/>
            <person name="Rasmussen S."/>
            <person name="Li J."/>
            <person name="Sunagawa S."/>
            <person name="Plichta D."/>
            <person name="Gautier L."/>
            <person name="Le Chatelier E."/>
            <person name="Peletier E."/>
            <person name="Bonde I."/>
            <person name="Nielsen T."/>
            <person name="Manichanh C."/>
            <person name="Arumugam M."/>
            <person name="Batto J."/>
            <person name="Santos M.B.Q.D."/>
            <person name="Blom N."/>
            <person name="Borruel N."/>
            <person name="Burgdorf K.S."/>
            <person name="Boumezbeur F."/>
            <person name="Casellas F."/>
            <person name="Dore J."/>
            <person name="Guarner F."/>
            <person name="Hansen T."/>
            <person name="Hildebrand F."/>
            <person name="Kaas R.S."/>
            <person name="Kennedy S."/>
            <person name="Kristiansen K."/>
            <person name="Kultima J.R."/>
            <person name="Leonard P."/>
            <person name="Levenez F."/>
            <person name="Lund O."/>
            <person name="Moumen B."/>
            <person name="Le Paslier D."/>
            <person name="Pons N."/>
            <person name="Pedersen O."/>
            <person name="Prifti E."/>
            <person name="Qin J."/>
            <person name="Raes J."/>
            <person name="Tap J."/>
            <person name="Tims S."/>
            <person name="Ussery D.W."/>
            <person name="Yamada T."/>
            <person name="MetaHit consortium"/>
            <person name="Renault P."/>
            <person name="Sicheritz-Ponten T."/>
            <person name="Bork P."/>
            <person name="Wang J."/>
            <person name="Brunak S."/>
            <person name="Ehrlich S.D."/>
        </authorList>
    </citation>
    <scope>NUCLEOTIDE SEQUENCE [LARGE SCALE GENOMIC DNA]</scope>
</reference>
<dbReference type="Pfam" id="PF18939">
    <property type="entry name" value="DUF5686"/>
    <property type="match status" value="2"/>
</dbReference>
<dbReference type="InterPro" id="IPR043741">
    <property type="entry name" value="DUF5686"/>
</dbReference>
<dbReference type="RefSeq" id="WP_022430410.1">
    <property type="nucleotide sequence ID" value="NZ_FR899254.1"/>
</dbReference>